<comment type="caution">
    <text evidence="1">The sequence shown here is derived from an EMBL/GenBank/DDBJ whole genome shotgun (WGS) entry which is preliminary data.</text>
</comment>
<accession>A0AC61Y8Z5</accession>
<protein>
    <submittedName>
        <fullName evidence="1">HTH-type transcriptional regulator YybR</fullName>
    </submittedName>
</protein>
<sequence>MERKLKDYNPEYCPVIYSLNKIGDRWKLLVIHYIRKGNLRFGALQNVIPNVSRQTLTNKLRELEADGIINRTVYAEVPPRVEYNLTELGVSLLPIINEMSKWGLKYMRP</sequence>
<evidence type="ECO:0000313" key="2">
    <source>
        <dbReference type="Proteomes" id="UP000356253"/>
    </source>
</evidence>
<reference evidence="1" key="1">
    <citation type="submission" date="2019-09" db="EMBL/GenBank/DDBJ databases">
        <authorList>
            <person name="Rodrigo-Torres L."/>
            <person name="Arahal R. D."/>
            <person name="Lucena T."/>
        </authorList>
    </citation>
    <scope>NUCLEOTIDE SEQUENCE</scope>
    <source>
        <strain evidence="1">ISS653</strain>
    </source>
</reference>
<name>A0AC61Y8Z5_9FLAO</name>
<proteinExistence type="predicted"/>
<dbReference type="Proteomes" id="UP000356253">
    <property type="component" value="Unassembled WGS sequence"/>
</dbReference>
<gene>
    <name evidence="1" type="primary">yybR_2</name>
    <name evidence="1" type="ORF">FVB9532_02238</name>
</gene>
<evidence type="ECO:0000313" key="1">
    <source>
        <dbReference type="EMBL" id="VVV00962.1"/>
    </source>
</evidence>
<organism evidence="1 2">
    <name type="scientific">Mesonia oceanica</name>
    <dbReference type="NCBI Taxonomy" id="2687242"/>
    <lineage>
        <taxon>Bacteria</taxon>
        <taxon>Pseudomonadati</taxon>
        <taxon>Bacteroidota</taxon>
        <taxon>Flavobacteriia</taxon>
        <taxon>Flavobacteriales</taxon>
        <taxon>Flavobacteriaceae</taxon>
        <taxon>Mesonia</taxon>
    </lineage>
</organism>
<keyword evidence="2" id="KW-1185">Reference proteome</keyword>
<dbReference type="EMBL" id="CABVMM010000008">
    <property type="protein sequence ID" value="VVV00962.1"/>
    <property type="molecule type" value="Genomic_DNA"/>
</dbReference>